<dbReference type="InterPro" id="IPR003593">
    <property type="entry name" value="AAA+_ATPase"/>
</dbReference>
<keyword evidence="5" id="KW-1278">Translocase</keyword>
<keyword evidence="6" id="KW-0472">Membrane</keyword>
<feature type="domain" description="ABC transporter" evidence="8">
    <location>
        <begin position="17"/>
        <end position="250"/>
    </location>
</feature>
<dbReference type="GO" id="GO:0016887">
    <property type="term" value="F:ATP hydrolysis activity"/>
    <property type="evidence" value="ECO:0007669"/>
    <property type="project" value="InterPro"/>
</dbReference>
<dbReference type="GO" id="GO:0005524">
    <property type="term" value="F:ATP binding"/>
    <property type="evidence" value="ECO:0007669"/>
    <property type="project" value="UniProtKB-KW"/>
</dbReference>
<evidence type="ECO:0000313" key="9">
    <source>
        <dbReference type="EMBL" id="MDO6673314.1"/>
    </source>
</evidence>
<dbReference type="PROSITE" id="PS50893">
    <property type="entry name" value="ABC_TRANSPORTER_2"/>
    <property type="match status" value="1"/>
</dbReference>
<dbReference type="PANTHER" id="PTHR43499">
    <property type="entry name" value="ABC TRANSPORTER I FAMILY MEMBER 1"/>
    <property type="match status" value="1"/>
</dbReference>
<evidence type="ECO:0000256" key="1">
    <source>
        <dbReference type="ARBA" id="ARBA00022448"/>
    </source>
</evidence>
<keyword evidence="2" id="KW-0547">Nucleotide-binding</keyword>
<evidence type="ECO:0000256" key="5">
    <source>
        <dbReference type="ARBA" id="ARBA00022967"/>
    </source>
</evidence>
<reference evidence="9" key="1">
    <citation type="submission" date="2023-07" db="EMBL/GenBank/DDBJ databases">
        <title>Genome content predicts the carbon catabolic preferences of heterotrophic bacteria.</title>
        <authorList>
            <person name="Gralka M."/>
        </authorList>
    </citation>
    <scope>NUCLEOTIDE SEQUENCE</scope>
    <source>
        <strain evidence="9">C2R13</strain>
    </source>
</reference>
<evidence type="ECO:0000256" key="2">
    <source>
        <dbReference type="ARBA" id="ARBA00022741"/>
    </source>
</evidence>
<evidence type="ECO:0000256" key="6">
    <source>
        <dbReference type="ARBA" id="ARBA00023136"/>
    </source>
</evidence>
<comment type="caution">
    <text evidence="9">The sequence shown here is derived from an EMBL/GenBank/DDBJ whole genome shotgun (WGS) entry which is preliminary data.</text>
</comment>
<keyword evidence="3" id="KW-0201">Cytochrome c-type biogenesis</keyword>
<proteinExistence type="predicted"/>
<accession>A0AAP4WZN3</accession>
<dbReference type="PANTHER" id="PTHR43499:SF1">
    <property type="entry name" value="ABC TRANSPORTER I FAMILY MEMBER 1"/>
    <property type="match status" value="1"/>
</dbReference>
<evidence type="ECO:0000256" key="4">
    <source>
        <dbReference type="ARBA" id="ARBA00022840"/>
    </source>
</evidence>
<dbReference type="GO" id="GO:0017004">
    <property type="term" value="P:cytochrome complex assembly"/>
    <property type="evidence" value="ECO:0007669"/>
    <property type="project" value="UniProtKB-KW"/>
</dbReference>
<dbReference type="SUPFAM" id="SSF52540">
    <property type="entry name" value="P-loop containing nucleoside triphosphate hydrolases"/>
    <property type="match status" value="1"/>
</dbReference>
<dbReference type="Gene3D" id="3.40.50.300">
    <property type="entry name" value="P-loop containing nucleotide triphosphate hydrolases"/>
    <property type="match status" value="1"/>
</dbReference>
<feature type="region of interest" description="Disordered" evidence="7">
    <location>
        <begin position="225"/>
        <end position="259"/>
    </location>
</feature>
<gene>
    <name evidence="9" type="primary">ccmA</name>
    <name evidence="9" type="ORF">Q4535_14460</name>
</gene>
<organism evidence="9 10">
    <name type="scientific">Cobetia amphilecti</name>
    <dbReference type="NCBI Taxonomy" id="1055104"/>
    <lineage>
        <taxon>Bacteria</taxon>
        <taxon>Pseudomonadati</taxon>
        <taxon>Pseudomonadota</taxon>
        <taxon>Gammaproteobacteria</taxon>
        <taxon>Oceanospirillales</taxon>
        <taxon>Halomonadaceae</taxon>
        <taxon>Cobetia</taxon>
    </lineage>
</organism>
<dbReference type="NCBIfam" id="TIGR01189">
    <property type="entry name" value="ccmA"/>
    <property type="match status" value="1"/>
</dbReference>
<dbReference type="InterPro" id="IPR027417">
    <property type="entry name" value="P-loop_NTPase"/>
</dbReference>
<dbReference type="AlphaFoldDB" id="A0AAP4WZN3"/>
<evidence type="ECO:0000256" key="3">
    <source>
        <dbReference type="ARBA" id="ARBA00022748"/>
    </source>
</evidence>
<dbReference type="InterPro" id="IPR005895">
    <property type="entry name" value="ABC_transptr_haem_export_CcmA"/>
</dbReference>
<dbReference type="Pfam" id="PF00005">
    <property type="entry name" value="ABC_tran"/>
    <property type="match status" value="1"/>
</dbReference>
<evidence type="ECO:0000259" key="8">
    <source>
        <dbReference type="PROSITE" id="PS50893"/>
    </source>
</evidence>
<dbReference type="NCBIfam" id="NF010061">
    <property type="entry name" value="PRK13538.1"/>
    <property type="match status" value="1"/>
</dbReference>
<dbReference type="InterPro" id="IPR003439">
    <property type="entry name" value="ABC_transporter-like_ATP-bd"/>
</dbReference>
<dbReference type="RefSeq" id="WP_131431223.1">
    <property type="nucleotide sequence ID" value="NZ_JAUORK010000022.1"/>
</dbReference>
<dbReference type="EMBL" id="JAUORK010000022">
    <property type="protein sequence ID" value="MDO6673314.1"/>
    <property type="molecule type" value="Genomic_DNA"/>
</dbReference>
<dbReference type="GO" id="GO:0022857">
    <property type="term" value="F:transmembrane transporter activity"/>
    <property type="evidence" value="ECO:0007669"/>
    <property type="project" value="InterPro"/>
</dbReference>
<protein>
    <submittedName>
        <fullName evidence="9">Cytochrome c biogenesis heme-transporting ATPase CcmA</fullName>
    </submittedName>
</protein>
<evidence type="ECO:0000256" key="7">
    <source>
        <dbReference type="SAM" id="MobiDB-lite"/>
    </source>
</evidence>
<dbReference type="Proteomes" id="UP001170481">
    <property type="component" value="Unassembled WGS sequence"/>
</dbReference>
<feature type="compositionally biased region" description="Low complexity" evidence="7">
    <location>
        <begin position="231"/>
        <end position="243"/>
    </location>
</feature>
<sequence>MPSQSASDEVCSAPPLLAVVALGCERDERWLFEGLDLSLHAGEILQVEGPNGSGKTTLLKILSGQFHDYEGEVLWRGQPTSRVRDDFLGSLLYLGHQPGIKGTLTALENLAWYQALGGQPQAKAEARRELAWAALDAVGLAGFEDVPAQQLSAGQQRRIALARLHLTPRRLWVLDEPFTAIDRDGVQALEALLLAHAQRGGSVVMTTHHRFSQASRLRRLCLGAKEGEKAGQGSEQGLEQGSEQGVGGKDTASTQGASA</sequence>
<keyword evidence="1" id="KW-0813">Transport</keyword>
<keyword evidence="4" id="KW-0067">ATP-binding</keyword>
<evidence type="ECO:0000313" key="10">
    <source>
        <dbReference type="Proteomes" id="UP001170481"/>
    </source>
</evidence>
<name>A0AAP4WZN3_9GAMM</name>
<dbReference type="SMART" id="SM00382">
    <property type="entry name" value="AAA"/>
    <property type="match status" value="1"/>
</dbReference>